<dbReference type="PRINTS" id="PR00081">
    <property type="entry name" value="GDHRDH"/>
</dbReference>
<keyword evidence="4" id="KW-1185">Reference proteome</keyword>
<dbReference type="GO" id="GO:0016491">
    <property type="term" value="F:oxidoreductase activity"/>
    <property type="evidence" value="ECO:0007669"/>
    <property type="project" value="UniProtKB-KW"/>
</dbReference>
<dbReference type="eggNOG" id="COG0300">
    <property type="taxonomic scope" value="Bacteria"/>
</dbReference>
<dbReference type="Gene3D" id="3.40.50.720">
    <property type="entry name" value="NAD(P)-binding Rossmann-like Domain"/>
    <property type="match status" value="1"/>
</dbReference>
<dbReference type="InterPro" id="IPR036291">
    <property type="entry name" value="NAD(P)-bd_dom_sf"/>
</dbReference>
<name>D2R797_PIRSD</name>
<dbReference type="SUPFAM" id="SSF51735">
    <property type="entry name" value="NAD(P)-binding Rossmann-fold domains"/>
    <property type="match status" value="1"/>
</dbReference>
<protein>
    <submittedName>
        <fullName evidence="3">Short-chain dehydrogenase/reductase SDR</fullName>
    </submittedName>
</protein>
<keyword evidence="2" id="KW-0560">Oxidoreductase</keyword>
<dbReference type="PANTHER" id="PTHR44196">
    <property type="entry name" value="DEHYDROGENASE/REDUCTASE SDR FAMILY MEMBER 7B"/>
    <property type="match status" value="1"/>
</dbReference>
<evidence type="ECO:0000256" key="2">
    <source>
        <dbReference type="ARBA" id="ARBA00023002"/>
    </source>
</evidence>
<organism evidence="3 4">
    <name type="scientific">Pirellula staleyi (strain ATCC 27377 / DSM 6068 / ICPB 4128)</name>
    <name type="common">Pirella staleyi</name>
    <dbReference type="NCBI Taxonomy" id="530564"/>
    <lineage>
        <taxon>Bacteria</taxon>
        <taxon>Pseudomonadati</taxon>
        <taxon>Planctomycetota</taxon>
        <taxon>Planctomycetia</taxon>
        <taxon>Pirellulales</taxon>
        <taxon>Pirellulaceae</taxon>
        <taxon>Pirellula</taxon>
    </lineage>
</organism>
<dbReference type="EMBL" id="CP001848">
    <property type="protein sequence ID" value="ADB15593.1"/>
    <property type="molecule type" value="Genomic_DNA"/>
</dbReference>
<dbReference type="Proteomes" id="UP000001887">
    <property type="component" value="Chromosome"/>
</dbReference>
<dbReference type="OrthoDB" id="151996at2"/>
<comment type="similarity">
    <text evidence="1">Belongs to the short-chain dehydrogenases/reductases (SDR) family.</text>
</comment>
<dbReference type="InterPro" id="IPR002347">
    <property type="entry name" value="SDR_fam"/>
</dbReference>
<proteinExistence type="inferred from homology"/>
<dbReference type="STRING" id="530564.Psta_0908"/>
<evidence type="ECO:0000313" key="3">
    <source>
        <dbReference type="EMBL" id="ADB15593.1"/>
    </source>
</evidence>
<sequence>MSQSWSGKRVVVIGGSAGLGLAIARKFAAQGAKLILVARDENRLRIAAETIGGDILTIAADVTRDDDVERMTATIHQELGDVDVVACVAGKSDRGKVLDTSPEQMQQLLELNFLSVVRCTRALAPSLRRRRGHLVLIGSLASKSATRFLGAYPASKFPLAAYAQQLRLEVPHDELNVLLVCPGPIRRDDAGVRYAQQAADLPESAKSPGGGVKLKGLDPDDLARRIVVACERRKLELVIPGRARLLFAISALFPALGDWILSKMMRSS</sequence>
<dbReference type="HOGENOM" id="CLU_010194_1_0_0"/>
<dbReference type="AlphaFoldDB" id="D2R797"/>
<evidence type="ECO:0000313" key="4">
    <source>
        <dbReference type="Proteomes" id="UP000001887"/>
    </source>
</evidence>
<dbReference type="KEGG" id="psl:Psta_0908"/>
<reference evidence="3 4" key="1">
    <citation type="journal article" date="2009" name="Stand. Genomic Sci.">
        <title>Complete genome sequence of Pirellula staleyi type strain (ATCC 27377).</title>
        <authorList>
            <person name="Clum A."/>
            <person name="Tindall B.J."/>
            <person name="Sikorski J."/>
            <person name="Ivanova N."/>
            <person name="Mavrommatis K."/>
            <person name="Lucas S."/>
            <person name="Glavina del Rio T."/>
            <person name="Nolan M."/>
            <person name="Chen F."/>
            <person name="Tice H."/>
            <person name="Pitluck S."/>
            <person name="Cheng J.F."/>
            <person name="Chertkov O."/>
            <person name="Brettin T."/>
            <person name="Han C."/>
            <person name="Detter J.C."/>
            <person name="Kuske C."/>
            <person name="Bruce D."/>
            <person name="Goodwin L."/>
            <person name="Ovchinikova G."/>
            <person name="Pati A."/>
            <person name="Mikhailova N."/>
            <person name="Chen A."/>
            <person name="Palaniappan K."/>
            <person name="Land M."/>
            <person name="Hauser L."/>
            <person name="Chang Y.J."/>
            <person name="Jeffries C.D."/>
            <person name="Chain P."/>
            <person name="Rohde M."/>
            <person name="Goker M."/>
            <person name="Bristow J."/>
            <person name="Eisen J.A."/>
            <person name="Markowitz V."/>
            <person name="Hugenholtz P."/>
            <person name="Kyrpides N.C."/>
            <person name="Klenk H.P."/>
            <person name="Lapidus A."/>
        </authorList>
    </citation>
    <scope>NUCLEOTIDE SEQUENCE [LARGE SCALE GENOMIC DNA]</scope>
    <source>
        <strain evidence="4">ATCC 27377 / DSM 6068 / ICPB 4128</strain>
    </source>
</reference>
<accession>D2R797</accession>
<dbReference type="GO" id="GO:0016020">
    <property type="term" value="C:membrane"/>
    <property type="evidence" value="ECO:0007669"/>
    <property type="project" value="TreeGrafter"/>
</dbReference>
<dbReference type="PANTHER" id="PTHR44196:SF1">
    <property type="entry name" value="DEHYDROGENASE_REDUCTASE SDR FAMILY MEMBER 7B"/>
    <property type="match status" value="1"/>
</dbReference>
<evidence type="ECO:0000256" key="1">
    <source>
        <dbReference type="ARBA" id="ARBA00006484"/>
    </source>
</evidence>
<gene>
    <name evidence="3" type="ordered locus">Psta_0908</name>
</gene>
<dbReference type="Pfam" id="PF00106">
    <property type="entry name" value="adh_short"/>
    <property type="match status" value="1"/>
</dbReference>